<feature type="region of interest" description="Disordered" evidence="2">
    <location>
        <begin position="387"/>
        <end position="440"/>
    </location>
</feature>
<dbReference type="Gene3D" id="1.10.472.10">
    <property type="entry name" value="Cyclin-like"/>
    <property type="match status" value="1"/>
</dbReference>
<dbReference type="FunCoup" id="A0A6P8ZV60">
    <property type="interactions" value="842"/>
</dbReference>
<dbReference type="InterPro" id="IPR013763">
    <property type="entry name" value="Cyclin-like_dom"/>
</dbReference>
<dbReference type="AlphaFoldDB" id="A0A6P8ZV60"/>
<proteinExistence type="inferred from homology"/>
<gene>
    <name evidence="5" type="primary">LOC117649966</name>
</gene>
<dbReference type="OrthoDB" id="769138at2759"/>
<dbReference type="GeneID" id="117649966"/>
<evidence type="ECO:0000256" key="2">
    <source>
        <dbReference type="SAM" id="MobiDB-lite"/>
    </source>
</evidence>
<sequence>MVKPRVSRQARRRHRGGKKVVEVEVKGLNMAHSCGVTGVSEGDISRMDFVQPNSIPAQTQDFTQFVDTFDIATMEQNLSEAMLPALKQLEEAIAMEDQFVANLQLPSSGNDKNCITDGIRDGSAHVLRCLKVWYDLPSDVLFTAINYMDRFLSKMKIQAKHMACVSVSSFSLAVQQVALHGGCPETDLRDLALISQSKCTSGDLQRMESIIALKLDVNRVSASGLPATPLSFLRLYHSLFLSSDMGVLFQKTLAAGAQGPDIWQRLEIVVCDSKCSVFRPSVIALVLLCTQLQAGVEALGDQADPALCAQLVQLVSFAVCLQKVSQISAASFSICLEAVNEVMSKYNAQAQMPHRQRLVWKLSHRTRRLLRPIDRLAAQLPTIEEHKQFTVSESRPRSGSVSSEESSESEKEEPCNRKVSGDKAEQMHWYKIQPPMYHEE</sequence>
<dbReference type="InParanoid" id="A0A6P8ZV60"/>
<keyword evidence="1" id="KW-0195">Cyclin</keyword>
<evidence type="ECO:0000256" key="1">
    <source>
        <dbReference type="RuleBase" id="RU000383"/>
    </source>
</evidence>
<evidence type="ECO:0000313" key="4">
    <source>
        <dbReference type="Proteomes" id="UP000515158"/>
    </source>
</evidence>
<dbReference type="SUPFAM" id="SSF47954">
    <property type="entry name" value="Cyclin-like"/>
    <property type="match status" value="1"/>
</dbReference>
<evidence type="ECO:0000259" key="3">
    <source>
        <dbReference type="SMART" id="SM00385"/>
    </source>
</evidence>
<feature type="compositionally biased region" description="Low complexity" evidence="2">
    <location>
        <begin position="391"/>
        <end position="404"/>
    </location>
</feature>
<evidence type="ECO:0000313" key="5">
    <source>
        <dbReference type="RefSeq" id="XP_034249079.1"/>
    </source>
</evidence>
<dbReference type="SMART" id="SM00385">
    <property type="entry name" value="CYCLIN"/>
    <property type="match status" value="1"/>
</dbReference>
<accession>A0A6P8ZV60</accession>
<feature type="compositionally biased region" description="Basic and acidic residues" evidence="2">
    <location>
        <begin position="408"/>
        <end position="428"/>
    </location>
</feature>
<comment type="similarity">
    <text evidence="1">Belongs to the cyclin family.</text>
</comment>
<dbReference type="InterPro" id="IPR039361">
    <property type="entry name" value="Cyclin"/>
</dbReference>
<dbReference type="Proteomes" id="UP000515158">
    <property type="component" value="Unplaced"/>
</dbReference>
<dbReference type="InterPro" id="IPR036915">
    <property type="entry name" value="Cyclin-like_sf"/>
</dbReference>
<organism evidence="5">
    <name type="scientific">Thrips palmi</name>
    <name type="common">Melon thrips</name>
    <dbReference type="NCBI Taxonomy" id="161013"/>
    <lineage>
        <taxon>Eukaryota</taxon>
        <taxon>Metazoa</taxon>
        <taxon>Ecdysozoa</taxon>
        <taxon>Arthropoda</taxon>
        <taxon>Hexapoda</taxon>
        <taxon>Insecta</taxon>
        <taxon>Pterygota</taxon>
        <taxon>Neoptera</taxon>
        <taxon>Paraneoptera</taxon>
        <taxon>Thysanoptera</taxon>
        <taxon>Terebrantia</taxon>
        <taxon>Thripoidea</taxon>
        <taxon>Thripidae</taxon>
        <taxon>Thrips</taxon>
    </lineage>
</organism>
<dbReference type="PANTHER" id="PTHR10177">
    <property type="entry name" value="CYCLINS"/>
    <property type="match status" value="1"/>
</dbReference>
<dbReference type="KEGG" id="tpal:117649966"/>
<name>A0A6P8ZV60_THRPL</name>
<feature type="domain" description="Cyclin-like" evidence="3">
    <location>
        <begin position="125"/>
        <end position="213"/>
    </location>
</feature>
<dbReference type="RefSeq" id="XP_034249079.1">
    <property type="nucleotide sequence ID" value="XM_034393188.1"/>
</dbReference>
<dbReference type="InterPro" id="IPR006671">
    <property type="entry name" value="Cyclin_N"/>
</dbReference>
<dbReference type="CTD" id="43724"/>
<reference evidence="5" key="1">
    <citation type="submission" date="2025-08" db="UniProtKB">
        <authorList>
            <consortium name="RefSeq"/>
        </authorList>
    </citation>
    <scope>IDENTIFICATION</scope>
    <source>
        <tissue evidence="5">Total insect</tissue>
    </source>
</reference>
<protein>
    <submittedName>
        <fullName evidence="5">Cyclin G isoform X1</fullName>
    </submittedName>
</protein>
<dbReference type="Pfam" id="PF00134">
    <property type="entry name" value="Cyclin_N"/>
    <property type="match status" value="1"/>
</dbReference>
<keyword evidence="4" id="KW-1185">Reference proteome</keyword>